<gene>
    <name evidence="3" type="ORF">LAESUDRAFT_706510</name>
</gene>
<dbReference type="InParanoid" id="A0A165C5K7"/>
<sequence>MASSEQSSSGGTGYGSRTFAHHSDGHEGFQAVPEGDFWKNWHSICEQRWNSLTPLQRGSFESLISIEKEIEELTGVEETIRQDLRMEYGEADPVEMRRMYRDRCKATKSRDDWDKLMRLCHLHTLNKEKNSLLWVLAQGFPLSAERIQSAPISRLQDVQSSSARIPPLWAVIIGIDSYPRARLHGAVKDAKNMQQYLVESLHVPDSNIVMLLNQHATRENIIKTLYDHLHDNGRIEHGDAIFIHFSGHGASYPARSPSSESVEAIAPVDRGTSKRGKHAVTDISDRELNLFLGDLRERKGPNITLTLDCCFANGVTRGGHSVRRTDPLGDDYRPMLRAAEQNPRKRWRTGSTADGVYSPNAFSHVLLAACHDYEQAVDTDEGGAFTVALLRQLRSVHLNDTTYPELLQGIILPSARQTPVASGRYKDNFIFRIGHGRIR</sequence>
<dbReference type="OrthoDB" id="3223806at2759"/>
<protein>
    <recommendedName>
        <fullName evidence="2">Peptidase C14 caspase domain-containing protein</fullName>
    </recommendedName>
</protein>
<dbReference type="PANTHER" id="PTHR48104:SF30">
    <property type="entry name" value="METACASPASE-1"/>
    <property type="match status" value="1"/>
</dbReference>
<dbReference type="InterPro" id="IPR011600">
    <property type="entry name" value="Pept_C14_caspase"/>
</dbReference>
<dbReference type="EMBL" id="KV427654">
    <property type="protein sequence ID" value="KZT02245.1"/>
    <property type="molecule type" value="Genomic_DNA"/>
</dbReference>
<dbReference type="GO" id="GO:0004197">
    <property type="term" value="F:cysteine-type endopeptidase activity"/>
    <property type="evidence" value="ECO:0007669"/>
    <property type="project" value="InterPro"/>
</dbReference>
<evidence type="ECO:0000259" key="2">
    <source>
        <dbReference type="Pfam" id="PF00656"/>
    </source>
</evidence>
<dbReference type="GO" id="GO:0006508">
    <property type="term" value="P:proteolysis"/>
    <property type="evidence" value="ECO:0007669"/>
    <property type="project" value="InterPro"/>
</dbReference>
<accession>A0A165C5K7</accession>
<dbReference type="Proteomes" id="UP000076871">
    <property type="component" value="Unassembled WGS sequence"/>
</dbReference>
<evidence type="ECO:0000256" key="1">
    <source>
        <dbReference type="ARBA" id="ARBA00009005"/>
    </source>
</evidence>
<keyword evidence="4" id="KW-1185">Reference proteome</keyword>
<dbReference type="Pfam" id="PF00656">
    <property type="entry name" value="Peptidase_C14"/>
    <property type="match status" value="1"/>
</dbReference>
<organism evidence="3 4">
    <name type="scientific">Laetiporus sulphureus 93-53</name>
    <dbReference type="NCBI Taxonomy" id="1314785"/>
    <lineage>
        <taxon>Eukaryota</taxon>
        <taxon>Fungi</taxon>
        <taxon>Dikarya</taxon>
        <taxon>Basidiomycota</taxon>
        <taxon>Agaricomycotina</taxon>
        <taxon>Agaricomycetes</taxon>
        <taxon>Polyporales</taxon>
        <taxon>Laetiporus</taxon>
    </lineage>
</organism>
<proteinExistence type="inferred from homology"/>
<dbReference type="GeneID" id="63823661"/>
<dbReference type="PANTHER" id="PTHR48104">
    <property type="entry name" value="METACASPASE-4"/>
    <property type="match status" value="1"/>
</dbReference>
<dbReference type="AlphaFoldDB" id="A0A165C5K7"/>
<dbReference type="InterPro" id="IPR050452">
    <property type="entry name" value="Metacaspase"/>
</dbReference>
<dbReference type="GO" id="GO:0005737">
    <property type="term" value="C:cytoplasm"/>
    <property type="evidence" value="ECO:0007669"/>
    <property type="project" value="TreeGrafter"/>
</dbReference>
<reference evidence="3 4" key="1">
    <citation type="journal article" date="2016" name="Mol. Biol. Evol.">
        <title>Comparative Genomics of Early-Diverging Mushroom-Forming Fungi Provides Insights into the Origins of Lignocellulose Decay Capabilities.</title>
        <authorList>
            <person name="Nagy L.G."/>
            <person name="Riley R."/>
            <person name="Tritt A."/>
            <person name="Adam C."/>
            <person name="Daum C."/>
            <person name="Floudas D."/>
            <person name="Sun H."/>
            <person name="Yadav J.S."/>
            <person name="Pangilinan J."/>
            <person name="Larsson K.H."/>
            <person name="Matsuura K."/>
            <person name="Barry K."/>
            <person name="Labutti K."/>
            <person name="Kuo R."/>
            <person name="Ohm R.A."/>
            <person name="Bhattacharya S.S."/>
            <person name="Shirouzu T."/>
            <person name="Yoshinaga Y."/>
            <person name="Martin F.M."/>
            <person name="Grigoriev I.V."/>
            <person name="Hibbett D.S."/>
        </authorList>
    </citation>
    <scope>NUCLEOTIDE SEQUENCE [LARGE SCALE GENOMIC DNA]</scope>
    <source>
        <strain evidence="3 4">93-53</strain>
    </source>
</reference>
<name>A0A165C5K7_9APHY</name>
<comment type="similarity">
    <text evidence="1">Belongs to the peptidase C14B family.</text>
</comment>
<evidence type="ECO:0000313" key="4">
    <source>
        <dbReference type="Proteomes" id="UP000076871"/>
    </source>
</evidence>
<dbReference type="RefSeq" id="XP_040759985.1">
    <property type="nucleotide sequence ID" value="XM_040906632.1"/>
</dbReference>
<evidence type="ECO:0000313" key="3">
    <source>
        <dbReference type="EMBL" id="KZT02245.1"/>
    </source>
</evidence>
<feature type="domain" description="Peptidase C14 caspase" evidence="2">
    <location>
        <begin position="169"/>
        <end position="407"/>
    </location>
</feature>
<dbReference type="Gene3D" id="3.40.50.1460">
    <property type="match status" value="1"/>
</dbReference>